<evidence type="ECO:0000313" key="4">
    <source>
        <dbReference type="EMBL" id="ETX02803.1"/>
    </source>
</evidence>
<dbReference type="AlphaFoldDB" id="W4LY42"/>
<dbReference type="EMBL" id="AZHW01000107">
    <property type="protein sequence ID" value="ETX02803.1"/>
    <property type="molecule type" value="Genomic_DNA"/>
</dbReference>
<name>W4LY42_ENTF1</name>
<keyword evidence="1" id="KW-0479">Metal-binding</keyword>
<dbReference type="InterPro" id="IPR052349">
    <property type="entry name" value="Metallo-hydrolase_Enzymes"/>
</dbReference>
<dbReference type="InterPro" id="IPR011059">
    <property type="entry name" value="Metal-dep_hydrolase_composite"/>
</dbReference>
<organism evidence="4 5">
    <name type="scientific">Entotheonella factor</name>
    <dbReference type="NCBI Taxonomy" id="1429438"/>
    <lineage>
        <taxon>Bacteria</taxon>
        <taxon>Pseudomonadati</taxon>
        <taxon>Nitrospinota/Tectimicrobiota group</taxon>
        <taxon>Candidatus Tectimicrobiota</taxon>
        <taxon>Candidatus Entotheonellia</taxon>
        <taxon>Candidatus Entotheonellales</taxon>
        <taxon>Candidatus Entotheonellaceae</taxon>
        <taxon>Candidatus Entotheonella</taxon>
    </lineage>
</organism>
<evidence type="ECO:0000256" key="1">
    <source>
        <dbReference type="ARBA" id="ARBA00022723"/>
    </source>
</evidence>
<dbReference type="Pfam" id="PF07969">
    <property type="entry name" value="Amidohydro_3"/>
    <property type="match status" value="1"/>
</dbReference>
<keyword evidence="2" id="KW-0378">Hydrolase</keyword>
<accession>W4LY42</accession>
<dbReference type="GO" id="GO:0019239">
    <property type="term" value="F:deaminase activity"/>
    <property type="evidence" value="ECO:0007669"/>
    <property type="project" value="UniProtKB-ARBA"/>
</dbReference>
<evidence type="ECO:0000256" key="2">
    <source>
        <dbReference type="ARBA" id="ARBA00022801"/>
    </source>
</evidence>
<dbReference type="SUPFAM" id="SSF51556">
    <property type="entry name" value="Metallo-dependent hydrolases"/>
    <property type="match status" value="1"/>
</dbReference>
<dbReference type="Proteomes" id="UP000019141">
    <property type="component" value="Unassembled WGS sequence"/>
</dbReference>
<dbReference type="CDD" id="cd01293">
    <property type="entry name" value="Bact_CD"/>
    <property type="match status" value="1"/>
</dbReference>
<dbReference type="PANTHER" id="PTHR32027:SF9">
    <property type="entry name" value="BLL3847 PROTEIN"/>
    <property type="match status" value="1"/>
</dbReference>
<evidence type="ECO:0000313" key="5">
    <source>
        <dbReference type="Proteomes" id="UP000019141"/>
    </source>
</evidence>
<dbReference type="InterPro" id="IPR013108">
    <property type="entry name" value="Amidohydro_3"/>
</dbReference>
<dbReference type="GO" id="GO:0046872">
    <property type="term" value="F:metal ion binding"/>
    <property type="evidence" value="ECO:0007669"/>
    <property type="project" value="UniProtKB-KW"/>
</dbReference>
<dbReference type="PANTHER" id="PTHR32027">
    <property type="entry name" value="CYTOSINE DEAMINASE"/>
    <property type="match status" value="1"/>
</dbReference>
<sequence>MDDLLLRGGIVAGQPRDIAIRDGRIRRIAPCIQAESTETLDVRNNLVIPGFVESHIHPDKAFIADRAPGLQTGGPTPQKIVAELKKMFTIDDIRQRASRVLEIALRHGCTAMRAYVEIDTYAELRGVEAMLQVQQDWEGSVDLQLVAFAQEGIQHDDVTCDLLREGLRMGLPTLGGCPYMDKDQTGHIDWFFETAAAFGVRLDFHADSSDDPTMLTCDYIAEQTIAHGMQGQVTLGHLSTLDMLEPAHRADVIAKLHEAGVHAMSLPATESHVKGRTDTRHTWRGVTRIGELCEAGLNVSLSTNNIVNPFTPYGHPDLLRQALVAAMTAHLGNLEQMAWLLDLVTVNPARALGLSDYGLNEGCRADLVVLDAATPAQAITEQAEKLWVCKDGRIVVRNSRATEFR</sequence>
<keyword evidence="5" id="KW-1185">Reference proteome</keyword>
<protein>
    <recommendedName>
        <fullName evidence="3">Amidohydrolase 3 domain-containing protein</fullName>
    </recommendedName>
</protein>
<reference evidence="4 5" key="1">
    <citation type="journal article" date="2014" name="Nature">
        <title>An environmental bacterial taxon with a large and distinct metabolic repertoire.</title>
        <authorList>
            <person name="Wilson M.C."/>
            <person name="Mori T."/>
            <person name="Ruckert C."/>
            <person name="Uria A.R."/>
            <person name="Helf M.J."/>
            <person name="Takada K."/>
            <person name="Gernert C."/>
            <person name="Steffens U.A."/>
            <person name="Heycke N."/>
            <person name="Schmitt S."/>
            <person name="Rinke C."/>
            <person name="Helfrich E.J."/>
            <person name="Brachmann A.O."/>
            <person name="Gurgui C."/>
            <person name="Wakimoto T."/>
            <person name="Kracht M."/>
            <person name="Crusemann M."/>
            <person name="Hentschel U."/>
            <person name="Abe I."/>
            <person name="Matsunaga S."/>
            <person name="Kalinowski J."/>
            <person name="Takeyama H."/>
            <person name="Piel J."/>
        </authorList>
    </citation>
    <scope>NUCLEOTIDE SEQUENCE [LARGE SCALE GENOMIC DNA]</scope>
    <source>
        <strain evidence="5">TSY1</strain>
    </source>
</reference>
<dbReference type="FunFam" id="3.20.20.140:FF:000019">
    <property type="entry name" value="Cytosine deaminase"/>
    <property type="match status" value="1"/>
</dbReference>
<proteinExistence type="predicted"/>
<comment type="caution">
    <text evidence="4">The sequence shown here is derived from an EMBL/GenBank/DDBJ whole genome shotgun (WGS) entry which is preliminary data.</text>
</comment>
<feature type="domain" description="Amidohydrolase 3" evidence="3">
    <location>
        <begin position="94"/>
        <end position="396"/>
    </location>
</feature>
<dbReference type="HOGENOM" id="CLU_031758_0_1_7"/>
<dbReference type="GO" id="GO:0016814">
    <property type="term" value="F:hydrolase activity, acting on carbon-nitrogen (but not peptide) bonds, in cyclic amidines"/>
    <property type="evidence" value="ECO:0007669"/>
    <property type="project" value="UniProtKB-ARBA"/>
</dbReference>
<dbReference type="SUPFAM" id="SSF51338">
    <property type="entry name" value="Composite domain of metallo-dependent hydrolases"/>
    <property type="match status" value="1"/>
</dbReference>
<dbReference type="Gene3D" id="2.30.40.10">
    <property type="entry name" value="Urease, subunit C, domain 1"/>
    <property type="match status" value="1"/>
</dbReference>
<gene>
    <name evidence="4" type="ORF">ETSY1_02330</name>
</gene>
<dbReference type="Gene3D" id="3.20.20.140">
    <property type="entry name" value="Metal-dependent hydrolases"/>
    <property type="match status" value="1"/>
</dbReference>
<evidence type="ECO:0000259" key="3">
    <source>
        <dbReference type="Pfam" id="PF07969"/>
    </source>
</evidence>
<dbReference type="InterPro" id="IPR032466">
    <property type="entry name" value="Metal_Hydrolase"/>
</dbReference>